<dbReference type="RefSeq" id="XP_038069080.1">
    <property type="nucleotide sequence ID" value="XM_038213152.1"/>
</dbReference>
<feature type="transmembrane region" description="Helical" evidence="5">
    <location>
        <begin position="245"/>
        <end position="263"/>
    </location>
</feature>
<dbReference type="OrthoDB" id="448280at2759"/>
<feature type="transmembrane region" description="Helical" evidence="5">
    <location>
        <begin position="213"/>
        <end position="233"/>
    </location>
</feature>
<evidence type="ECO:0000256" key="1">
    <source>
        <dbReference type="ARBA" id="ARBA00004141"/>
    </source>
</evidence>
<evidence type="ECO:0000313" key="6">
    <source>
        <dbReference type="EnsemblMetazoa" id="XP_038069080.1"/>
    </source>
</evidence>
<proteinExistence type="predicted"/>
<dbReference type="GO" id="GO:0005886">
    <property type="term" value="C:plasma membrane"/>
    <property type="evidence" value="ECO:0007669"/>
    <property type="project" value="TreeGrafter"/>
</dbReference>
<name>A0A914AY56_PATMI</name>
<accession>A0A914AY56</accession>
<evidence type="ECO:0000256" key="2">
    <source>
        <dbReference type="ARBA" id="ARBA00022692"/>
    </source>
</evidence>
<dbReference type="Proteomes" id="UP000887568">
    <property type="component" value="Unplaced"/>
</dbReference>
<protein>
    <submittedName>
        <fullName evidence="6">Uncharacterized protein</fullName>
    </submittedName>
</protein>
<evidence type="ECO:0000313" key="7">
    <source>
        <dbReference type="Proteomes" id="UP000887568"/>
    </source>
</evidence>
<feature type="transmembrane region" description="Helical" evidence="5">
    <location>
        <begin position="6"/>
        <end position="29"/>
    </location>
</feature>
<dbReference type="GO" id="GO:0005385">
    <property type="term" value="F:zinc ion transmembrane transporter activity"/>
    <property type="evidence" value="ECO:0007669"/>
    <property type="project" value="TreeGrafter"/>
</dbReference>
<dbReference type="GeneID" id="119738304"/>
<keyword evidence="4 5" id="KW-0472">Membrane</keyword>
<comment type="subcellular location">
    <subcellularLocation>
        <location evidence="1">Membrane</location>
        <topology evidence="1">Multi-pass membrane protein</topology>
    </subcellularLocation>
</comment>
<feature type="transmembrane region" description="Helical" evidence="5">
    <location>
        <begin position="269"/>
        <end position="291"/>
    </location>
</feature>
<evidence type="ECO:0000256" key="4">
    <source>
        <dbReference type="ARBA" id="ARBA00023136"/>
    </source>
</evidence>
<evidence type="ECO:0000256" key="3">
    <source>
        <dbReference type="ARBA" id="ARBA00022989"/>
    </source>
</evidence>
<dbReference type="PANTHER" id="PTHR11040:SF140">
    <property type="entry name" value="ZRT (ZRT), IRT- (IRT-) LIKE PROTEIN TRANSPORTER"/>
    <property type="match status" value="1"/>
</dbReference>
<evidence type="ECO:0000256" key="5">
    <source>
        <dbReference type="SAM" id="Phobius"/>
    </source>
</evidence>
<keyword evidence="2 5" id="KW-0812">Transmembrane</keyword>
<dbReference type="Pfam" id="PF02535">
    <property type="entry name" value="Zip"/>
    <property type="match status" value="1"/>
</dbReference>
<dbReference type="AlphaFoldDB" id="A0A914AY56"/>
<dbReference type="PANTHER" id="PTHR11040">
    <property type="entry name" value="ZINC/IRON TRANSPORTER"/>
    <property type="match status" value="1"/>
</dbReference>
<keyword evidence="7" id="KW-1185">Reference proteome</keyword>
<dbReference type="InterPro" id="IPR003689">
    <property type="entry name" value="ZIP"/>
</dbReference>
<dbReference type="EnsemblMetazoa" id="XM_038213152.1">
    <property type="protein sequence ID" value="XP_038069080.1"/>
    <property type="gene ID" value="LOC119738304"/>
</dbReference>
<sequence>MAFNDVSAMTAKITAAMVLFFLVFLCSWLPGRMITFLHRGLDNSLDQQRLQQVLTGMNCFAGGVFLATCLLDLLPEFRALITGAKGRTGSTDGVDFSVSDTRTFAYRQRRLMIPKLSPSKDHEIINTCEERQFLYDTPLNRLRRHSSLKSNSVIDNNNNCILTNSGNLVKIRKRRSLDLSVIILLLVLSAHCIFDGLTVGFHPRPPTPQALEVTIAVAIHKCVFAFSLGVQYAQSSQMSTGLNRSILCYSAASPIGIFTAFVFDNLSNLPAMLGSVVPAIATGTLAFKIFLDISPATCQT</sequence>
<keyword evidence="3 5" id="KW-1133">Transmembrane helix</keyword>
<feature type="transmembrane region" description="Helical" evidence="5">
    <location>
        <begin position="179"/>
        <end position="201"/>
    </location>
</feature>
<organism evidence="6 7">
    <name type="scientific">Patiria miniata</name>
    <name type="common">Bat star</name>
    <name type="synonym">Asterina miniata</name>
    <dbReference type="NCBI Taxonomy" id="46514"/>
    <lineage>
        <taxon>Eukaryota</taxon>
        <taxon>Metazoa</taxon>
        <taxon>Echinodermata</taxon>
        <taxon>Eleutherozoa</taxon>
        <taxon>Asterozoa</taxon>
        <taxon>Asteroidea</taxon>
        <taxon>Valvatacea</taxon>
        <taxon>Valvatida</taxon>
        <taxon>Asterinidae</taxon>
        <taxon>Patiria</taxon>
    </lineage>
</organism>
<dbReference type="OMA" id="GMNCFAG"/>
<reference evidence="6" key="1">
    <citation type="submission" date="2022-11" db="UniProtKB">
        <authorList>
            <consortium name="EnsemblMetazoa"/>
        </authorList>
    </citation>
    <scope>IDENTIFICATION</scope>
</reference>